<evidence type="ECO:0000259" key="2">
    <source>
        <dbReference type="PROSITE" id="PS51740"/>
    </source>
</evidence>
<dbReference type="SUPFAM" id="SSF89447">
    <property type="entry name" value="AbrB/MazE/MraZ-like"/>
    <property type="match status" value="1"/>
</dbReference>
<name>A0ABU1WUA6_9BURK</name>
<comment type="caution">
    <text evidence="3">The sequence shown here is derived from an EMBL/GenBank/DDBJ whole genome shotgun (WGS) entry which is preliminary data.</text>
</comment>
<dbReference type="Proteomes" id="UP001265700">
    <property type="component" value="Unassembled WGS sequence"/>
</dbReference>
<dbReference type="Gene3D" id="2.10.260.10">
    <property type="match status" value="1"/>
</dbReference>
<dbReference type="EMBL" id="JAVDWU010000015">
    <property type="protein sequence ID" value="MDR7152884.1"/>
    <property type="molecule type" value="Genomic_DNA"/>
</dbReference>
<accession>A0ABU1WUA6</accession>
<feature type="domain" description="SpoVT-AbrB" evidence="2">
    <location>
        <begin position="3"/>
        <end position="49"/>
    </location>
</feature>
<evidence type="ECO:0000256" key="1">
    <source>
        <dbReference type="PROSITE-ProRule" id="PRU01076"/>
    </source>
</evidence>
<organism evidence="3 4">
    <name type="scientific">Hydrogenophaga palleronii</name>
    <dbReference type="NCBI Taxonomy" id="65655"/>
    <lineage>
        <taxon>Bacteria</taxon>
        <taxon>Pseudomonadati</taxon>
        <taxon>Pseudomonadota</taxon>
        <taxon>Betaproteobacteria</taxon>
        <taxon>Burkholderiales</taxon>
        <taxon>Comamonadaceae</taxon>
        <taxon>Hydrogenophaga</taxon>
    </lineage>
</organism>
<keyword evidence="1" id="KW-0238">DNA-binding</keyword>
<dbReference type="InterPro" id="IPR007159">
    <property type="entry name" value="SpoVT-AbrB_dom"/>
</dbReference>
<dbReference type="SMART" id="SM00966">
    <property type="entry name" value="SpoVT_AbrB"/>
    <property type="match status" value="1"/>
</dbReference>
<gene>
    <name evidence="3" type="ORF">J2W49_004862</name>
</gene>
<evidence type="ECO:0000313" key="3">
    <source>
        <dbReference type="EMBL" id="MDR7152884.1"/>
    </source>
</evidence>
<protein>
    <submittedName>
        <fullName evidence="3">Antitoxin ChpS</fullName>
    </submittedName>
</protein>
<proteinExistence type="predicted"/>
<dbReference type="PROSITE" id="PS51740">
    <property type="entry name" value="SPOVT_ABRB"/>
    <property type="match status" value="1"/>
</dbReference>
<dbReference type="RefSeq" id="WP_310322044.1">
    <property type="nucleotide sequence ID" value="NZ_JAVDWU010000015.1"/>
</dbReference>
<dbReference type="Pfam" id="PF04014">
    <property type="entry name" value="MazE_antitoxin"/>
    <property type="match status" value="1"/>
</dbReference>
<evidence type="ECO:0000313" key="4">
    <source>
        <dbReference type="Proteomes" id="UP001265700"/>
    </source>
</evidence>
<dbReference type="InterPro" id="IPR037914">
    <property type="entry name" value="SpoVT-AbrB_sf"/>
</dbReference>
<sequence length="83" mass="8736">MKVAQKKIGNSVAVVIPPPVHKDLGIGAGQHLTLDTTADSNIVLTPKRKYVLADMIAQCDLKAPPPTDLALWDGARPVGGEVI</sequence>
<keyword evidence="4" id="KW-1185">Reference proteome</keyword>
<reference evidence="3 4" key="1">
    <citation type="submission" date="2023-07" db="EMBL/GenBank/DDBJ databases">
        <title>Sorghum-associated microbial communities from plants grown in Nebraska, USA.</title>
        <authorList>
            <person name="Schachtman D."/>
        </authorList>
    </citation>
    <scope>NUCLEOTIDE SEQUENCE [LARGE SCALE GENOMIC DNA]</scope>
    <source>
        <strain evidence="3 4">4249</strain>
    </source>
</reference>